<dbReference type="OrthoDB" id="5329749at2759"/>
<keyword evidence="3" id="KW-1133">Transmembrane helix</keyword>
<feature type="transmembrane region" description="Helical" evidence="3">
    <location>
        <begin position="12"/>
        <end position="32"/>
    </location>
</feature>
<evidence type="ECO:0000313" key="5">
    <source>
        <dbReference type="Proteomes" id="UP000235371"/>
    </source>
</evidence>
<dbReference type="Proteomes" id="UP000235371">
    <property type="component" value="Unassembled WGS sequence"/>
</dbReference>
<evidence type="ECO:0000256" key="1">
    <source>
        <dbReference type="SAM" id="Coils"/>
    </source>
</evidence>
<dbReference type="EMBL" id="KZ613817">
    <property type="protein sequence ID" value="PMD58810.1"/>
    <property type="molecule type" value="Genomic_DNA"/>
</dbReference>
<protein>
    <submittedName>
        <fullName evidence="4">Uncharacterized protein</fullName>
    </submittedName>
</protein>
<dbReference type="AlphaFoldDB" id="A0A2J6T712"/>
<keyword evidence="3" id="KW-0812">Transmembrane</keyword>
<keyword evidence="5" id="KW-1185">Reference proteome</keyword>
<gene>
    <name evidence="4" type="ORF">K444DRAFT_590722</name>
</gene>
<dbReference type="RefSeq" id="XP_024735714.1">
    <property type="nucleotide sequence ID" value="XM_024878160.1"/>
</dbReference>
<evidence type="ECO:0000313" key="4">
    <source>
        <dbReference type="EMBL" id="PMD58810.1"/>
    </source>
</evidence>
<organism evidence="4 5">
    <name type="scientific">Hyaloscypha bicolor E</name>
    <dbReference type="NCBI Taxonomy" id="1095630"/>
    <lineage>
        <taxon>Eukaryota</taxon>
        <taxon>Fungi</taxon>
        <taxon>Dikarya</taxon>
        <taxon>Ascomycota</taxon>
        <taxon>Pezizomycotina</taxon>
        <taxon>Leotiomycetes</taxon>
        <taxon>Helotiales</taxon>
        <taxon>Hyaloscyphaceae</taxon>
        <taxon>Hyaloscypha</taxon>
        <taxon>Hyaloscypha bicolor</taxon>
    </lineage>
</organism>
<proteinExistence type="predicted"/>
<name>A0A2J6T712_9HELO</name>
<evidence type="ECO:0000256" key="3">
    <source>
        <dbReference type="SAM" id="Phobius"/>
    </source>
</evidence>
<accession>A0A2J6T712</accession>
<feature type="compositionally biased region" description="Polar residues" evidence="2">
    <location>
        <begin position="256"/>
        <end position="270"/>
    </location>
</feature>
<dbReference type="GeneID" id="36586237"/>
<feature type="coiled-coil region" evidence="1">
    <location>
        <begin position="177"/>
        <end position="214"/>
    </location>
</feature>
<feature type="region of interest" description="Disordered" evidence="2">
    <location>
        <begin position="226"/>
        <end position="278"/>
    </location>
</feature>
<keyword evidence="1" id="KW-0175">Coiled coil</keyword>
<sequence length="278" mass="31763">MAFSTQDSPLSITASVSGILTFLAAILAAVYVRFTYLRNADSEYFQVKASLSWFKTESTFMHDLVSTSSLHQALEEMEDGKEMYAFVVEQLGKLEERLLECLAEAEEGVDRKQDRDGEKGGEGGGWTIVPRSVKGRTDIAISWLPVRRRALELVRQRDALGSRVLFAQMSMISERVRDQEAKSREREERQRDRLERLEKLVYAQHEKLDRLEDLVYRVMHRDRVTSNLPGHEQISPPRRSETEATLSNPDGEESGDQSYPQTMQKDNASANFYPIPNI</sequence>
<evidence type="ECO:0000256" key="2">
    <source>
        <dbReference type="SAM" id="MobiDB-lite"/>
    </source>
</evidence>
<reference evidence="4 5" key="1">
    <citation type="submission" date="2016-04" db="EMBL/GenBank/DDBJ databases">
        <title>A degradative enzymes factory behind the ericoid mycorrhizal symbiosis.</title>
        <authorList>
            <consortium name="DOE Joint Genome Institute"/>
            <person name="Martino E."/>
            <person name="Morin E."/>
            <person name="Grelet G."/>
            <person name="Kuo A."/>
            <person name="Kohler A."/>
            <person name="Daghino S."/>
            <person name="Barry K."/>
            <person name="Choi C."/>
            <person name="Cichocki N."/>
            <person name="Clum A."/>
            <person name="Copeland A."/>
            <person name="Hainaut M."/>
            <person name="Haridas S."/>
            <person name="Labutti K."/>
            <person name="Lindquist E."/>
            <person name="Lipzen A."/>
            <person name="Khouja H.-R."/>
            <person name="Murat C."/>
            <person name="Ohm R."/>
            <person name="Olson A."/>
            <person name="Spatafora J."/>
            <person name="Veneault-Fourrey C."/>
            <person name="Henrissat B."/>
            <person name="Grigoriev I."/>
            <person name="Martin F."/>
            <person name="Perotto S."/>
        </authorList>
    </citation>
    <scope>NUCLEOTIDE SEQUENCE [LARGE SCALE GENOMIC DNA]</scope>
    <source>
        <strain evidence="4 5">E</strain>
    </source>
</reference>
<dbReference type="InParanoid" id="A0A2J6T712"/>
<keyword evidence="3" id="KW-0472">Membrane</keyword>